<comment type="caution">
    <text evidence="3">The sequence shown here is derived from an EMBL/GenBank/DDBJ whole genome shotgun (WGS) entry which is preliminary data.</text>
</comment>
<keyword evidence="2" id="KW-0472">Membrane</keyword>
<evidence type="ECO:0000313" key="4">
    <source>
        <dbReference type="Proteomes" id="UP001549366"/>
    </source>
</evidence>
<feature type="transmembrane region" description="Helical" evidence="2">
    <location>
        <begin position="130"/>
        <end position="148"/>
    </location>
</feature>
<dbReference type="RefSeq" id="WP_354007647.1">
    <property type="nucleotide sequence ID" value="NZ_JBEWTA010000001.1"/>
</dbReference>
<gene>
    <name evidence="3" type="ORF">V5J35_002688</name>
</gene>
<evidence type="ECO:0008006" key="5">
    <source>
        <dbReference type="Google" id="ProtNLM"/>
    </source>
</evidence>
<keyword evidence="2" id="KW-1133">Transmembrane helix</keyword>
<feature type="compositionally biased region" description="Polar residues" evidence="1">
    <location>
        <begin position="1"/>
        <end position="14"/>
    </location>
</feature>
<proteinExistence type="predicted"/>
<protein>
    <recommendedName>
        <fullName evidence="5">Glycine zipper domain-containing protein</fullName>
    </recommendedName>
</protein>
<dbReference type="EMBL" id="JBEWTB010000002">
    <property type="protein sequence ID" value="MET4757496.1"/>
    <property type="molecule type" value="Genomic_DNA"/>
</dbReference>
<sequence>MNRTGMDSVNTAQGYPQVAETEVKAKTGQSRNGYEVTETAPTPVLTSPELQVPSFNPAPIKKVTIGQRLACPFTTAGNLFTRTLFNTVHRAVELASIPGLLVGGIAGAAVSIPVAGVVKLVEMLARTNTNYGPKVILGGAVMGAVLGASTTGRIGAFAGALAGAGLGIVGGLIGFGKGVRDAVTGDVQRLKREKLTLNDFFEQLRENEKKTDKEFEAHLNRFFASGHDDMANQSGSPAVALESPSRVLTNGQDQFDFSTANLGLLQENEANSAV</sequence>
<feature type="transmembrane region" description="Helical" evidence="2">
    <location>
        <begin position="154"/>
        <end position="175"/>
    </location>
</feature>
<organism evidence="3 4">
    <name type="scientific">Endozoicomonas lisbonensis</name>
    <dbReference type="NCBI Taxonomy" id="3120522"/>
    <lineage>
        <taxon>Bacteria</taxon>
        <taxon>Pseudomonadati</taxon>
        <taxon>Pseudomonadota</taxon>
        <taxon>Gammaproteobacteria</taxon>
        <taxon>Oceanospirillales</taxon>
        <taxon>Endozoicomonadaceae</taxon>
        <taxon>Endozoicomonas</taxon>
    </lineage>
</organism>
<name>A0ABV2SI94_9GAMM</name>
<feature type="transmembrane region" description="Helical" evidence="2">
    <location>
        <begin position="94"/>
        <end position="118"/>
    </location>
</feature>
<feature type="region of interest" description="Disordered" evidence="1">
    <location>
        <begin position="1"/>
        <end position="33"/>
    </location>
</feature>
<reference evidence="3 4" key="1">
    <citation type="submission" date="2024-06" db="EMBL/GenBank/DDBJ databases">
        <title>Genomic Encyclopedia of Type Strains, Phase V (KMG-V): Genome sequencing to study the core and pangenomes of soil and plant-associated prokaryotes.</title>
        <authorList>
            <person name="Whitman W."/>
        </authorList>
    </citation>
    <scope>NUCLEOTIDE SEQUENCE [LARGE SCALE GENOMIC DNA]</scope>
    <source>
        <strain evidence="3 4">NE40</strain>
    </source>
</reference>
<keyword evidence="4" id="KW-1185">Reference proteome</keyword>
<evidence type="ECO:0000256" key="2">
    <source>
        <dbReference type="SAM" id="Phobius"/>
    </source>
</evidence>
<evidence type="ECO:0000313" key="3">
    <source>
        <dbReference type="EMBL" id="MET4757496.1"/>
    </source>
</evidence>
<accession>A0ABV2SI94</accession>
<keyword evidence="2" id="KW-0812">Transmembrane</keyword>
<dbReference type="Proteomes" id="UP001549366">
    <property type="component" value="Unassembled WGS sequence"/>
</dbReference>
<evidence type="ECO:0000256" key="1">
    <source>
        <dbReference type="SAM" id="MobiDB-lite"/>
    </source>
</evidence>